<evidence type="ECO:0000256" key="1">
    <source>
        <dbReference type="SAM" id="Coils"/>
    </source>
</evidence>
<organism evidence="3 4">
    <name type="scientific">Marasmius crinis-equi</name>
    <dbReference type="NCBI Taxonomy" id="585013"/>
    <lineage>
        <taxon>Eukaryota</taxon>
        <taxon>Fungi</taxon>
        <taxon>Dikarya</taxon>
        <taxon>Basidiomycota</taxon>
        <taxon>Agaricomycotina</taxon>
        <taxon>Agaricomycetes</taxon>
        <taxon>Agaricomycetidae</taxon>
        <taxon>Agaricales</taxon>
        <taxon>Marasmiineae</taxon>
        <taxon>Marasmiaceae</taxon>
        <taxon>Marasmius</taxon>
    </lineage>
</organism>
<keyword evidence="4" id="KW-1185">Reference proteome</keyword>
<dbReference type="Proteomes" id="UP001465976">
    <property type="component" value="Unassembled WGS sequence"/>
</dbReference>
<feature type="region of interest" description="Disordered" evidence="2">
    <location>
        <begin position="320"/>
        <end position="343"/>
    </location>
</feature>
<feature type="compositionally biased region" description="Low complexity" evidence="2">
    <location>
        <begin position="325"/>
        <end position="337"/>
    </location>
</feature>
<dbReference type="EMBL" id="JBAHYK010002083">
    <property type="protein sequence ID" value="KAL0565891.1"/>
    <property type="molecule type" value="Genomic_DNA"/>
</dbReference>
<sequence length="356" mass="39984">MIMENPSVVITHATSSVPPELAHLAEHPFVFNPDFPASGDETDQNISMESDPPVEPGEWVIEAPHPSPTPSQFGSDISLPAYTESMSASLDNLQEILRQRIRELEAAHASQRKADITIRILQTRTEVYRRFVRLLEASRKETEEVRRSISDPSQQEEEMRQRIEELEKQKESLLETVAKTSRRLTWAAKEALKGRRGNAIFVFPELRKGILSLRFEVLAVQAYINNGYGQDDMAGTVTRAVRLIDDTVKLLDEVERASHGIVGNLDENTTVERELRRAASGQARTIESLKNIIRKLRPKAFDPAVRRPFSVNTSPVWSILGQPRSSSSTSTQSGMSMADVANWRDTVGNPQARVFE</sequence>
<gene>
    <name evidence="3" type="ORF">V5O48_016128</name>
</gene>
<feature type="coiled-coil region" evidence="1">
    <location>
        <begin position="87"/>
        <end position="114"/>
    </location>
</feature>
<feature type="coiled-coil region" evidence="1">
    <location>
        <begin position="149"/>
        <end position="183"/>
    </location>
</feature>
<evidence type="ECO:0000256" key="2">
    <source>
        <dbReference type="SAM" id="MobiDB-lite"/>
    </source>
</evidence>
<reference evidence="3 4" key="1">
    <citation type="submission" date="2024-02" db="EMBL/GenBank/DDBJ databases">
        <title>A draft genome for the cacao thread blight pathogen Marasmius crinis-equi.</title>
        <authorList>
            <person name="Cohen S.P."/>
            <person name="Baruah I.K."/>
            <person name="Amoako-Attah I."/>
            <person name="Bukari Y."/>
            <person name="Meinhardt L.W."/>
            <person name="Bailey B.A."/>
        </authorList>
    </citation>
    <scope>NUCLEOTIDE SEQUENCE [LARGE SCALE GENOMIC DNA]</scope>
    <source>
        <strain evidence="3 4">GH-76</strain>
    </source>
</reference>
<keyword evidence="1" id="KW-0175">Coiled coil</keyword>
<comment type="caution">
    <text evidence="3">The sequence shown here is derived from an EMBL/GenBank/DDBJ whole genome shotgun (WGS) entry which is preliminary data.</text>
</comment>
<evidence type="ECO:0000313" key="3">
    <source>
        <dbReference type="EMBL" id="KAL0565891.1"/>
    </source>
</evidence>
<evidence type="ECO:0000313" key="4">
    <source>
        <dbReference type="Proteomes" id="UP001465976"/>
    </source>
</evidence>
<name>A0ABR3ESN7_9AGAR</name>
<protein>
    <submittedName>
        <fullName evidence="3">Uncharacterized protein</fullName>
    </submittedName>
</protein>
<proteinExistence type="predicted"/>
<accession>A0ABR3ESN7</accession>